<keyword evidence="4" id="KW-1185">Reference proteome</keyword>
<dbReference type="EMBL" id="JBGMEI010000010">
    <property type="protein sequence ID" value="MFO3665962.1"/>
    <property type="molecule type" value="Genomic_DNA"/>
</dbReference>
<evidence type="ECO:0000313" key="3">
    <source>
        <dbReference type="EMBL" id="MFO3665962.1"/>
    </source>
</evidence>
<evidence type="ECO:0000313" key="4">
    <source>
        <dbReference type="Proteomes" id="UP001637996"/>
    </source>
</evidence>
<feature type="signal peptide" evidence="2">
    <location>
        <begin position="1"/>
        <end position="17"/>
    </location>
</feature>
<accession>A0ABW9M9H0</accession>
<feature type="compositionally biased region" description="Basic and acidic residues" evidence="1">
    <location>
        <begin position="24"/>
        <end position="66"/>
    </location>
</feature>
<feature type="region of interest" description="Disordered" evidence="1">
    <location>
        <begin position="23"/>
        <end position="68"/>
    </location>
</feature>
<keyword evidence="2" id="KW-0732">Signal</keyword>
<dbReference type="RefSeq" id="WP_410031626.1">
    <property type="nucleotide sequence ID" value="NZ_JBGMEI010000010.1"/>
</dbReference>
<dbReference type="PROSITE" id="PS51257">
    <property type="entry name" value="PROKAR_LIPOPROTEIN"/>
    <property type="match status" value="1"/>
</dbReference>
<feature type="chain" id="PRO_5045970950" description="Lipoprotein" evidence="2">
    <location>
        <begin position="18"/>
        <end position="552"/>
    </location>
</feature>
<evidence type="ECO:0000256" key="1">
    <source>
        <dbReference type="SAM" id="MobiDB-lite"/>
    </source>
</evidence>
<sequence length="552" mass="63219">MKYSKILLCALSISVLAACGNEKQANEKVKSTKVEEKSTEKENSVEIEKPVDKEDKESDTKEDKKKATSHGSDLLVKADYDIFEEDILDIADEDPADFGLVESEKDPDELIDSFFDEDVKNLINESYVAFNSMGEKSGQYFMAAVEYKDDDIYQGHFLDSTYESDKQKSSQEENFYTNNPSYDYNYYRFLENGKVEGKKTPDGKLQITVNPEINQLMEQLKKLSSSIKAYEDKDGKTYLYYKNDPAGKMFDLFKDQFKLSVEGVDLKDLEEKLVVTYEDDDNYPDKFLLSIGKDNIQILINNYFSDYNEVDEDKLKPISFDGTIDGTKDVSEVEVTSTDAEALSNIGLKISSVADYDEAVYKFYDLIDDGKFYDFWDKNPTGSSIDEVDKFVDGYFDKKVIDIKDNDQMVVYKFEEFEDKDMGKVYALDIAVNFYEDKLNLASIQPGYFEVKPEEIMDDKDLSKLQTVNDIDQANVKPLGIAAMVMNKKPVAQIVVPSKVSDGTYRANYLFYVDNQLVEHLYLPFEEASQDFATASNSMFREFVNIILEENQ</sequence>
<protein>
    <recommendedName>
        <fullName evidence="5">Lipoprotein</fullName>
    </recommendedName>
</protein>
<comment type="caution">
    <text evidence="3">The sequence shown here is derived from an EMBL/GenBank/DDBJ whole genome shotgun (WGS) entry which is preliminary data.</text>
</comment>
<dbReference type="Proteomes" id="UP001637996">
    <property type="component" value="Unassembled WGS sequence"/>
</dbReference>
<organism evidence="3 4">
    <name type="scientific">Anaerococcus martiniensis</name>
    <dbReference type="NCBI Taxonomy" id="3115615"/>
    <lineage>
        <taxon>Bacteria</taxon>
        <taxon>Bacillati</taxon>
        <taxon>Bacillota</taxon>
        <taxon>Tissierellia</taxon>
        <taxon>Tissierellales</taxon>
        <taxon>Peptoniphilaceae</taxon>
        <taxon>Anaerococcus</taxon>
    </lineage>
</organism>
<name>A0ABW9M9H0_9FIRM</name>
<proteinExistence type="predicted"/>
<evidence type="ECO:0000256" key="2">
    <source>
        <dbReference type="SAM" id="SignalP"/>
    </source>
</evidence>
<gene>
    <name evidence="3" type="ORF">ACCQ41_06855</name>
</gene>
<evidence type="ECO:0008006" key="5">
    <source>
        <dbReference type="Google" id="ProtNLM"/>
    </source>
</evidence>
<reference evidence="3 4" key="1">
    <citation type="journal article" date="2025" name="Anaerobe">
        <title>Description of Anaerococcus kampingiae sp. nov., Anaerococcus groningensis sp. nov., Anaerococcus martiniensis sp. nov., and Anaerococcus cruorum sp. nov., isolated from human clinical specimens.</title>
        <authorList>
            <person name="Boiten K.E."/>
            <person name="Meijer J."/>
            <person name="van Wezel E.M."/>
            <person name="Veloo A.C.M."/>
        </authorList>
    </citation>
    <scope>NUCLEOTIDE SEQUENCE [LARGE SCALE GENOMIC DNA]</scope>
    <source>
        <strain evidence="3 4">ENR0831</strain>
    </source>
</reference>